<dbReference type="AlphaFoldDB" id="A0A7C3IM49"/>
<proteinExistence type="predicted"/>
<comment type="caution">
    <text evidence="1">The sequence shown here is derived from an EMBL/GenBank/DDBJ whole genome shotgun (WGS) entry which is preliminary data.</text>
</comment>
<reference evidence="1" key="1">
    <citation type="journal article" date="2020" name="mSystems">
        <title>Genome- and Community-Level Interaction Insights into Carbon Utilization and Element Cycling Functions of Hydrothermarchaeota in Hydrothermal Sediment.</title>
        <authorList>
            <person name="Zhou Z."/>
            <person name="Liu Y."/>
            <person name="Xu W."/>
            <person name="Pan J."/>
            <person name="Luo Z.H."/>
            <person name="Li M."/>
        </authorList>
    </citation>
    <scope>NUCLEOTIDE SEQUENCE [LARGE SCALE GENOMIC DNA]</scope>
    <source>
        <strain evidence="1">SpSt-503</strain>
    </source>
</reference>
<name>A0A7C3IM49_9SPIR</name>
<gene>
    <name evidence="1" type="ORF">ENS59_14035</name>
</gene>
<dbReference type="EMBL" id="DSVL01000429">
    <property type="protein sequence ID" value="HFH30605.1"/>
    <property type="molecule type" value="Genomic_DNA"/>
</dbReference>
<organism evidence="1">
    <name type="scientific">Gracilinema caldarium</name>
    <dbReference type="NCBI Taxonomy" id="215591"/>
    <lineage>
        <taxon>Bacteria</taxon>
        <taxon>Pseudomonadati</taxon>
        <taxon>Spirochaetota</taxon>
        <taxon>Spirochaetia</taxon>
        <taxon>Spirochaetales</taxon>
        <taxon>Breznakiellaceae</taxon>
        <taxon>Gracilinema</taxon>
    </lineage>
</organism>
<sequence>MKVSTKELRIQPGKIIEQVVNGQEITVTFRGKALAKIIPLIKGGQSENDEISIFGLWKDHDQIADVDNYVRDLRKGRQF</sequence>
<evidence type="ECO:0000313" key="1">
    <source>
        <dbReference type="EMBL" id="HFH30605.1"/>
    </source>
</evidence>
<dbReference type="NCBIfam" id="TIGR01552">
    <property type="entry name" value="phd_fam"/>
    <property type="match status" value="1"/>
</dbReference>
<protein>
    <submittedName>
        <fullName evidence="1">Type II toxin-antitoxin system prevent-host-death family antitoxin</fullName>
    </submittedName>
</protein>
<accession>A0A7C3IM49</accession>